<dbReference type="PANTHER" id="PTHR37305">
    <property type="entry name" value="INTEGRAL MEMBRANE PROTEIN-RELATED"/>
    <property type="match status" value="1"/>
</dbReference>
<dbReference type="EMBL" id="FOWD01000013">
    <property type="protein sequence ID" value="SFO22081.1"/>
    <property type="molecule type" value="Genomic_DNA"/>
</dbReference>
<feature type="transmembrane region" description="Helical" evidence="2">
    <location>
        <begin position="288"/>
        <end position="310"/>
    </location>
</feature>
<gene>
    <name evidence="3" type="ORF">SAMN04489757_11382</name>
</gene>
<feature type="transmembrane region" description="Helical" evidence="2">
    <location>
        <begin position="20"/>
        <end position="40"/>
    </location>
</feature>
<feature type="transmembrane region" description="Helical" evidence="2">
    <location>
        <begin position="317"/>
        <end position="337"/>
    </location>
</feature>
<protein>
    <submittedName>
        <fullName evidence="3">ABC-2 type transport system permease protein</fullName>
    </submittedName>
</protein>
<keyword evidence="1" id="KW-0175">Coiled coil</keyword>
<keyword evidence="2" id="KW-1133">Transmembrane helix</keyword>
<dbReference type="GO" id="GO:0005886">
    <property type="term" value="C:plasma membrane"/>
    <property type="evidence" value="ECO:0007669"/>
    <property type="project" value="UniProtKB-SubCell"/>
</dbReference>
<dbReference type="OrthoDB" id="2024038at2"/>
<reference evidence="3 4" key="1">
    <citation type="submission" date="2016-10" db="EMBL/GenBank/DDBJ databases">
        <authorList>
            <person name="de Groot N.N."/>
        </authorList>
    </citation>
    <scope>NUCLEOTIDE SEQUENCE [LARGE SCALE GENOMIC DNA]</scope>
    <source>
        <strain evidence="3 4">DSM 1283</strain>
    </source>
</reference>
<evidence type="ECO:0000256" key="1">
    <source>
        <dbReference type="SAM" id="Coils"/>
    </source>
</evidence>
<evidence type="ECO:0000256" key="2">
    <source>
        <dbReference type="SAM" id="Phobius"/>
    </source>
</evidence>
<name>A0A1I5FFJ9_9FIRM</name>
<dbReference type="AlphaFoldDB" id="A0A1I5FFJ9"/>
<keyword evidence="2" id="KW-0812">Transmembrane</keyword>
<dbReference type="Proteomes" id="UP000198806">
    <property type="component" value="Unassembled WGS sequence"/>
</dbReference>
<dbReference type="Pfam" id="PF12679">
    <property type="entry name" value="ABC2_membrane_2"/>
    <property type="match status" value="1"/>
</dbReference>
<dbReference type="GO" id="GO:0140359">
    <property type="term" value="F:ABC-type transporter activity"/>
    <property type="evidence" value="ECO:0007669"/>
    <property type="project" value="InterPro"/>
</dbReference>
<feature type="transmembrane region" description="Helical" evidence="2">
    <location>
        <begin position="167"/>
        <end position="189"/>
    </location>
</feature>
<evidence type="ECO:0000313" key="4">
    <source>
        <dbReference type="Proteomes" id="UP000198806"/>
    </source>
</evidence>
<feature type="transmembrane region" description="Helical" evidence="2">
    <location>
        <begin position="221"/>
        <end position="246"/>
    </location>
</feature>
<sequence>MFMGLIKNEFIKLYSKKKTYIILFLFIALSGVFVAVNQVSENNYLKYNSPKYRVSNMEENIKYQKEYLNNIAKDEALSEEDKAKEIAAAEEALSYMEDELARLKESMINEEEIDWKKSAQAQLDSLRKDYETANEENKAYMKNDIEKIQTHIKHNIPLDEESLNKGFNYLLLNIMVVASGFLAFGLILFNADSVSTEYNPGTLKFLLIQPVTRIKVLLSKFIVMLTSSLILIIITQLVFCLGVGLIKGFGSLNRPILVGHQYEFVVEFGNKILKEIPNTTHYIPLSEFLLKALLLESIFIIVMVSFIFMISTISKSSVIAMTVTIGALLGSNIVYMLSTTYRRLSSYIFLHFTNIESIITGTIVRETRSLQFTYNNVIIVSIITSIVFLIISLVIFKKRDIQI</sequence>
<dbReference type="STRING" id="1527.SAMN04489757_11382"/>
<evidence type="ECO:0000313" key="3">
    <source>
        <dbReference type="EMBL" id="SFO22081.1"/>
    </source>
</evidence>
<organism evidence="3 4">
    <name type="scientific">Anaerocolumna aminovalerica</name>
    <dbReference type="NCBI Taxonomy" id="1527"/>
    <lineage>
        <taxon>Bacteria</taxon>
        <taxon>Bacillati</taxon>
        <taxon>Bacillota</taxon>
        <taxon>Clostridia</taxon>
        <taxon>Lachnospirales</taxon>
        <taxon>Lachnospiraceae</taxon>
        <taxon>Anaerocolumna</taxon>
    </lineage>
</organism>
<keyword evidence="2" id="KW-0472">Membrane</keyword>
<feature type="transmembrane region" description="Helical" evidence="2">
    <location>
        <begin position="377"/>
        <end position="396"/>
    </location>
</feature>
<accession>A0A1I5FFJ9</accession>
<dbReference type="PANTHER" id="PTHR37305:SF1">
    <property type="entry name" value="MEMBRANE PROTEIN"/>
    <property type="match status" value="1"/>
</dbReference>
<keyword evidence="4" id="KW-1185">Reference proteome</keyword>
<proteinExistence type="predicted"/>
<feature type="coiled-coil region" evidence="1">
    <location>
        <begin position="86"/>
        <end position="143"/>
    </location>
</feature>
<dbReference type="RefSeq" id="WP_091686344.1">
    <property type="nucleotide sequence ID" value="NZ_BAABFM010000027.1"/>
</dbReference>